<protein>
    <submittedName>
        <fullName evidence="1">Translation initiation factor 3 subunit J component</fullName>
    </submittedName>
</protein>
<keyword evidence="1" id="KW-0648">Protein biosynthesis</keyword>
<proteinExistence type="predicted"/>
<gene>
    <name evidence="1" type="primary">HCR1</name>
    <name evidence="1" type="ORF">H4R21_003413</name>
</gene>
<sequence>MLNRTWGRGLLGVEDSGSEKGAAAPVAAQGAVNRWGDEDEDSDSSVAEWDEMSSSDDEEKKAAKAAAAAAAEAAKPKKKTIAERIAEKQAEREAKRAELMKALEDDSDEEDGMSRKQRERELQIESDLRVSEDLFAGLTIKDTEVKETLLTLDPKTQEEFDEFLKALVDRIQKVQSRRLYLAFLEKLIRELALPLKDADVRKIASSLTALASEKQKAAKDALKTGKKKNKKATLGGTAKSGVDTTDYSRGYEDFDDFM</sequence>
<reference evidence="1" key="1">
    <citation type="submission" date="2022-07" db="EMBL/GenBank/DDBJ databases">
        <title>Phylogenomic reconstructions and comparative analyses of Kickxellomycotina fungi.</title>
        <authorList>
            <person name="Reynolds N.K."/>
            <person name="Stajich J.E."/>
            <person name="Barry K."/>
            <person name="Grigoriev I.V."/>
            <person name="Crous P."/>
            <person name="Smith M.E."/>
        </authorList>
    </citation>
    <scope>NUCLEOTIDE SEQUENCE</scope>
    <source>
        <strain evidence="1">BCRC 34780</strain>
    </source>
</reference>
<name>A0ACC1L3E9_9FUNG</name>
<dbReference type="EMBL" id="JANBUN010001068">
    <property type="protein sequence ID" value="KAJ2799834.1"/>
    <property type="molecule type" value="Genomic_DNA"/>
</dbReference>
<keyword evidence="1" id="KW-0396">Initiation factor</keyword>
<keyword evidence="2" id="KW-1185">Reference proteome</keyword>
<evidence type="ECO:0000313" key="1">
    <source>
        <dbReference type="EMBL" id="KAJ2799834.1"/>
    </source>
</evidence>
<comment type="caution">
    <text evidence="1">The sequence shown here is derived from an EMBL/GenBank/DDBJ whole genome shotgun (WGS) entry which is preliminary data.</text>
</comment>
<accession>A0ACC1L3E9</accession>
<dbReference type="Proteomes" id="UP001140087">
    <property type="component" value="Unassembled WGS sequence"/>
</dbReference>
<evidence type="ECO:0000313" key="2">
    <source>
        <dbReference type="Proteomes" id="UP001140087"/>
    </source>
</evidence>
<organism evidence="1 2">
    <name type="scientific">Coemansia helicoidea</name>
    <dbReference type="NCBI Taxonomy" id="1286919"/>
    <lineage>
        <taxon>Eukaryota</taxon>
        <taxon>Fungi</taxon>
        <taxon>Fungi incertae sedis</taxon>
        <taxon>Zoopagomycota</taxon>
        <taxon>Kickxellomycotina</taxon>
        <taxon>Kickxellomycetes</taxon>
        <taxon>Kickxellales</taxon>
        <taxon>Kickxellaceae</taxon>
        <taxon>Coemansia</taxon>
    </lineage>
</organism>